<dbReference type="Proteomes" id="UP001642540">
    <property type="component" value="Unassembled WGS sequence"/>
</dbReference>
<dbReference type="EMBL" id="CAXLJM020000123">
    <property type="protein sequence ID" value="CAL8138426.1"/>
    <property type="molecule type" value="Genomic_DNA"/>
</dbReference>
<comment type="caution">
    <text evidence="2">The sequence shown here is derived from an EMBL/GenBank/DDBJ whole genome shotgun (WGS) entry which is preliminary data.</text>
</comment>
<name>A0ABP1RXM7_9HEXA</name>
<feature type="region of interest" description="Disordered" evidence="1">
    <location>
        <begin position="90"/>
        <end position="146"/>
    </location>
</feature>
<proteinExistence type="predicted"/>
<accession>A0ABP1RXM7</accession>
<dbReference type="PANTHER" id="PTHR34153:SF2">
    <property type="entry name" value="SI:CH211-262H13.3-RELATED"/>
    <property type="match status" value="1"/>
</dbReference>
<reference evidence="2 3" key="1">
    <citation type="submission" date="2024-08" db="EMBL/GenBank/DDBJ databases">
        <authorList>
            <person name="Cucini C."/>
            <person name="Frati F."/>
        </authorList>
    </citation>
    <scope>NUCLEOTIDE SEQUENCE [LARGE SCALE GENOMIC DNA]</scope>
</reference>
<dbReference type="PANTHER" id="PTHR34153">
    <property type="entry name" value="SI:CH211-262H13.3-RELATED-RELATED"/>
    <property type="match status" value="1"/>
</dbReference>
<feature type="compositionally biased region" description="Low complexity" evidence="1">
    <location>
        <begin position="126"/>
        <end position="142"/>
    </location>
</feature>
<evidence type="ECO:0000313" key="2">
    <source>
        <dbReference type="EMBL" id="CAL8138426.1"/>
    </source>
</evidence>
<feature type="compositionally biased region" description="Basic residues" evidence="1">
    <location>
        <begin position="101"/>
        <end position="118"/>
    </location>
</feature>
<protein>
    <recommendedName>
        <fullName evidence="4">DUF4806 domain-containing protein</fullName>
    </recommendedName>
</protein>
<gene>
    <name evidence="2" type="ORF">ODALV1_LOCUS27365</name>
</gene>
<feature type="region of interest" description="Disordered" evidence="1">
    <location>
        <begin position="396"/>
        <end position="433"/>
    </location>
</feature>
<organism evidence="2 3">
    <name type="scientific">Orchesella dallaii</name>
    <dbReference type="NCBI Taxonomy" id="48710"/>
    <lineage>
        <taxon>Eukaryota</taxon>
        <taxon>Metazoa</taxon>
        <taxon>Ecdysozoa</taxon>
        <taxon>Arthropoda</taxon>
        <taxon>Hexapoda</taxon>
        <taxon>Collembola</taxon>
        <taxon>Entomobryomorpha</taxon>
        <taxon>Entomobryoidea</taxon>
        <taxon>Orchesellidae</taxon>
        <taxon>Orchesellinae</taxon>
        <taxon>Orchesella</taxon>
    </lineage>
</organism>
<sequence length="433" mass="47831">MAGARFYAIVEFPNEDNATAVVSSTWLTQNNTHCYWPRGQLCSITKLAKEHSLPNQFWHCYPCRVLKTTDSFSKATAACARSEHQSNIDTTAAENNIEPVRKRKTRRSAIPKHAKRPKLQLVNVKSEPSSSSGHSSVSESSPLKLPPVGLLHTTHQQATSSVYKENFPQPPIPHCRLNQLNTKVSSPLSTENPSVEWNRGVTDTNFLRKPSGPSFQLSTYRAAFSHPIATTPTSGRNQISQPLRTNEQSGFEKVLLEYLVKIQSNQREILRRLAEPKEDTVSESPQLPVELPIQSLDSLEGFITWLDNPANHKSMVNELSIIGGANISGITQRVLASLISNRVAELMSLTGRGKKTKAGIKGTSLHLLIYGTVRTTKGGGSATNNEIDKAIQNWLKSAPDREGGSQYQRHKKIKTCNEQGSDREPQPEPNADG</sequence>
<evidence type="ECO:0000256" key="1">
    <source>
        <dbReference type="SAM" id="MobiDB-lite"/>
    </source>
</evidence>
<evidence type="ECO:0008006" key="4">
    <source>
        <dbReference type="Google" id="ProtNLM"/>
    </source>
</evidence>
<keyword evidence="3" id="KW-1185">Reference proteome</keyword>
<evidence type="ECO:0000313" key="3">
    <source>
        <dbReference type="Proteomes" id="UP001642540"/>
    </source>
</evidence>